<dbReference type="PRINTS" id="PR00691">
    <property type="entry name" value="ADHESINB"/>
</dbReference>
<evidence type="ECO:0000256" key="5">
    <source>
        <dbReference type="RuleBase" id="RU003512"/>
    </source>
</evidence>
<evidence type="ECO:0000313" key="6">
    <source>
        <dbReference type="EMBL" id="MFB9751728.1"/>
    </source>
</evidence>
<keyword evidence="7" id="KW-1185">Reference proteome</keyword>
<evidence type="ECO:0000256" key="1">
    <source>
        <dbReference type="ARBA" id="ARBA00004196"/>
    </source>
</evidence>
<reference evidence="6 7" key="1">
    <citation type="submission" date="2024-09" db="EMBL/GenBank/DDBJ databases">
        <authorList>
            <person name="Sun Q."/>
            <person name="Mori K."/>
        </authorList>
    </citation>
    <scope>NUCLEOTIDE SEQUENCE [LARGE SCALE GENOMIC DNA]</scope>
    <source>
        <strain evidence="6 7">JCM 12520</strain>
    </source>
</reference>
<comment type="similarity">
    <text evidence="5">Belongs to the bacterial solute-binding protein 9 family.</text>
</comment>
<dbReference type="RefSeq" id="WP_344912537.1">
    <property type="nucleotide sequence ID" value="NZ_BAAAYO010000010.1"/>
</dbReference>
<keyword evidence="4" id="KW-0732">Signal</keyword>
<organism evidence="6 7">
    <name type="scientific">Paenibacillus hodogayensis</name>
    <dbReference type="NCBI Taxonomy" id="279208"/>
    <lineage>
        <taxon>Bacteria</taxon>
        <taxon>Bacillati</taxon>
        <taxon>Bacillota</taxon>
        <taxon>Bacilli</taxon>
        <taxon>Bacillales</taxon>
        <taxon>Paenibacillaceae</taxon>
        <taxon>Paenibacillus</taxon>
    </lineage>
</organism>
<dbReference type="PROSITE" id="PS51257">
    <property type="entry name" value="PROKAR_LIPOPROTEIN"/>
    <property type="match status" value="1"/>
</dbReference>
<name>A0ABV5VTY1_9BACL</name>
<dbReference type="EMBL" id="JBHMAG010000007">
    <property type="protein sequence ID" value="MFB9751728.1"/>
    <property type="molecule type" value="Genomic_DNA"/>
</dbReference>
<dbReference type="Pfam" id="PF01297">
    <property type="entry name" value="ZnuA"/>
    <property type="match status" value="1"/>
</dbReference>
<dbReference type="InterPro" id="IPR006128">
    <property type="entry name" value="Lipoprotein_PsaA-like"/>
</dbReference>
<keyword evidence="3" id="KW-0479">Metal-binding</keyword>
<dbReference type="InterPro" id="IPR050492">
    <property type="entry name" value="Bact_metal-bind_prot9"/>
</dbReference>
<proteinExistence type="inferred from homology"/>
<sequence length="319" mass="34878">MRESLWKFGAVRRLVYTLLLVTAVVAVSGCGESRKAFSGTEGKLKVTATIGMITDIVRNVGGDKVEAIGLMKSGVDPHLYKATKGDIDKLNEADVVFYNGLHLEGKMASMLEKLADKKPTVAVSRNIAEASLREMDDNSGLHDPHIWFDVRNWISATETVRDELVRLDAAHADEYRKNAEAYLAKLRQLHEETKTKIAQIPEKSRVLVTAHDAFGYFGAAYGIRVMGLQGISTASEAGLKDVSTLRDFLVDNQIKAVFVESSVPKKTIQAVVDGAKKKGHEVKVGGELFSDAMGEEGTEEGTYIGMVRHNVDTIVNALK</sequence>
<comment type="caution">
    <text evidence="6">The sequence shown here is derived from an EMBL/GenBank/DDBJ whole genome shotgun (WGS) entry which is preliminary data.</text>
</comment>
<evidence type="ECO:0000256" key="2">
    <source>
        <dbReference type="ARBA" id="ARBA00022448"/>
    </source>
</evidence>
<keyword evidence="2 5" id="KW-0813">Transport</keyword>
<dbReference type="InterPro" id="IPR006129">
    <property type="entry name" value="AdhesinB"/>
</dbReference>
<dbReference type="InterPro" id="IPR006127">
    <property type="entry name" value="ZnuA-like"/>
</dbReference>
<protein>
    <submittedName>
        <fullName evidence="6">Metal ABC transporter solute-binding protein, Zn/Mn family</fullName>
    </submittedName>
</protein>
<evidence type="ECO:0000256" key="3">
    <source>
        <dbReference type="ARBA" id="ARBA00022723"/>
    </source>
</evidence>
<comment type="subcellular location">
    <subcellularLocation>
        <location evidence="1">Cell envelope</location>
    </subcellularLocation>
</comment>
<evidence type="ECO:0000256" key="4">
    <source>
        <dbReference type="ARBA" id="ARBA00022729"/>
    </source>
</evidence>
<evidence type="ECO:0000313" key="7">
    <source>
        <dbReference type="Proteomes" id="UP001589619"/>
    </source>
</evidence>
<dbReference type="Gene3D" id="3.40.50.1980">
    <property type="entry name" value="Nitrogenase molybdenum iron protein domain"/>
    <property type="match status" value="2"/>
</dbReference>
<gene>
    <name evidence="6" type="ORF">ACFFNY_09110</name>
</gene>
<dbReference type="PANTHER" id="PTHR42953">
    <property type="entry name" value="HIGH-AFFINITY ZINC UPTAKE SYSTEM PROTEIN ZNUA-RELATED"/>
    <property type="match status" value="1"/>
</dbReference>
<dbReference type="SUPFAM" id="SSF53807">
    <property type="entry name" value="Helical backbone' metal receptor"/>
    <property type="match status" value="1"/>
</dbReference>
<dbReference type="PANTHER" id="PTHR42953:SF1">
    <property type="entry name" value="METAL-BINDING PROTEIN HI_0362-RELATED"/>
    <property type="match status" value="1"/>
</dbReference>
<dbReference type="Proteomes" id="UP001589619">
    <property type="component" value="Unassembled WGS sequence"/>
</dbReference>
<dbReference type="PRINTS" id="PR00690">
    <property type="entry name" value="ADHESNFAMILY"/>
</dbReference>
<accession>A0ABV5VTY1</accession>